<dbReference type="RefSeq" id="WP_208832592.1">
    <property type="nucleotide sequence ID" value="NZ_CP072110.1"/>
</dbReference>
<evidence type="ECO:0000313" key="2">
    <source>
        <dbReference type="EMBL" id="QTH64538.1"/>
    </source>
</evidence>
<feature type="region of interest" description="Disordered" evidence="1">
    <location>
        <begin position="1"/>
        <end position="51"/>
    </location>
</feature>
<feature type="compositionally biased region" description="Low complexity" evidence="1">
    <location>
        <begin position="7"/>
        <end position="22"/>
    </location>
</feature>
<organism evidence="2 3">
    <name type="scientific">Psychrosphaera ytuae</name>
    <dbReference type="NCBI Taxonomy" id="2820710"/>
    <lineage>
        <taxon>Bacteria</taxon>
        <taxon>Pseudomonadati</taxon>
        <taxon>Pseudomonadota</taxon>
        <taxon>Gammaproteobacteria</taxon>
        <taxon>Alteromonadales</taxon>
        <taxon>Pseudoalteromonadaceae</taxon>
        <taxon>Psychrosphaera</taxon>
    </lineage>
</organism>
<keyword evidence="3" id="KW-1185">Reference proteome</keyword>
<name>A0A975DCW1_9GAMM</name>
<proteinExistence type="predicted"/>
<dbReference type="Proteomes" id="UP000682739">
    <property type="component" value="Chromosome"/>
</dbReference>
<evidence type="ECO:0000256" key="1">
    <source>
        <dbReference type="SAM" id="MobiDB-lite"/>
    </source>
</evidence>
<accession>A0A975DCW1</accession>
<sequence length="51" mass="4892">MSLVTVSNNSNQSSGNNRGPSSHPGPGGNWPSTTGGKSGGGRGNAPVKGGK</sequence>
<gene>
    <name evidence="2" type="ORF">J1N51_03430</name>
</gene>
<dbReference type="EMBL" id="CP072110">
    <property type="protein sequence ID" value="QTH64538.1"/>
    <property type="molecule type" value="Genomic_DNA"/>
</dbReference>
<dbReference type="KEGG" id="psym:J1N51_03430"/>
<reference evidence="2" key="1">
    <citation type="submission" date="2021-03" db="EMBL/GenBank/DDBJ databases">
        <title>Description of Psychrosphaera ytuae sp. nov. isolated from deep sea sediment of South China Sea.</title>
        <authorList>
            <person name="Zhang J."/>
            <person name="Xu X.-D."/>
        </authorList>
    </citation>
    <scope>NUCLEOTIDE SEQUENCE</scope>
    <source>
        <strain evidence="2">MTZ26</strain>
    </source>
</reference>
<evidence type="ECO:0000313" key="3">
    <source>
        <dbReference type="Proteomes" id="UP000682739"/>
    </source>
</evidence>
<protein>
    <submittedName>
        <fullName evidence="2">Uncharacterized protein</fullName>
    </submittedName>
</protein>
<dbReference type="AlphaFoldDB" id="A0A975DCW1"/>